<reference evidence="3 4" key="1">
    <citation type="submission" date="2021-02" db="EMBL/GenBank/DDBJ databases">
        <title>Porcisia hertigi Genome sequencing and assembly.</title>
        <authorList>
            <person name="Almutairi H."/>
            <person name="Gatherer D."/>
        </authorList>
    </citation>
    <scope>NUCLEOTIDE SEQUENCE [LARGE SCALE GENOMIC DNA]</scope>
    <source>
        <strain evidence="3 4">C119</strain>
    </source>
</reference>
<comment type="caution">
    <text evidence="3">The sequence shown here is derived from an EMBL/GenBank/DDBJ whole genome shotgun (WGS) entry which is preliminary data.</text>
</comment>
<dbReference type="SUPFAM" id="SSF89837">
    <property type="entry name" value="Doublecortin (DC)"/>
    <property type="match status" value="2"/>
</dbReference>
<evidence type="ECO:0000256" key="1">
    <source>
        <dbReference type="SAM" id="MobiDB-lite"/>
    </source>
</evidence>
<organism evidence="3 4">
    <name type="scientific">Porcisia hertigi</name>
    <dbReference type="NCBI Taxonomy" id="2761500"/>
    <lineage>
        <taxon>Eukaryota</taxon>
        <taxon>Discoba</taxon>
        <taxon>Euglenozoa</taxon>
        <taxon>Kinetoplastea</taxon>
        <taxon>Metakinetoplastina</taxon>
        <taxon>Trypanosomatida</taxon>
        <taxon>Trypanosomatidae</taxon>
        <taxon>Leishmaniinae</taxon>
        <taxon>Porcisia</taxon>
    </lineage>
</organism>
<dbReference type="OrthoDB" id="277311at2759"/>
<gene>
    <name evidence="3" type="ORF">JKF63_00415</name>
</gene>
<dbReference type="InterPro" id="IPR003533">
    <property type="entry name" value="Doublecortin_dom"/>
</dbReference>
<dbReference type="EMBL" id="JAFJZO010000036">
    <property type="protein sequence ID" value="KAG5490295.1"/>
    <property type="molecule type" value="Genomic_DNA"/>
</dbReference>
<evidence type="ECO:0000259" key="2">
    <source>
        <dbReference type="PROSITE" id="PS50309"/>
    </source>
</evidence>
<accession>A0A836L117</accession>
<feature type="compositionally biased region" description="Basic and acidic residues" evidence="1">
    <location>
        <begin position="256"/>
        <end position="266"/>
    </location>
</feature>
<feature type="compositionally biased region" description="Low complexity" evidence="1">
    <location>
        <begin position="239"/>
        <end position="255"/>
    </location>
</feature>
<evidence type="ECO:0000313" key="4">
    <source>
        <dbReference type="Proteomes" id="UP000674318"/>
    </source>
</evidence>
<protein>
    <recommendedName>
        <fullName evidence="2">Doublecortin domain-containing protein</fullName>
    </recommendedName>
</protein>
<feature type="region of interest" description="Disordered" evidence="1">
    <location>
        <begin position="149"/>
        <end position="178"/>
    </location>
</feature>
<feature type="domain" description="Doublecortin" evidence="2">
    <location>
        <begin position="605"/>
        <end position="682"/>
    </location>
</feature>
<dbReference type="KEGG" id="phet:94286543"/>
<evidence type="ECO:0000313" key="3">
    <source>
        <dbReference type="EMBL" id="KAG5490295.1"/>
    </source>
</evidence>
<dbReference type="GeneID" id="94286543"/>
<sequence length="703" mass="75371">MFTLTRREEIQCQLQRLRETRERELAAFDAVAAAHPELSASAIMEVAQKKAAAEVQLSLPVGDAVVSVGERVRVKDDIHLLHRADRGYFAADPLKPVYLGEKGEVVRVMRSFQGKPAVELRFADGITKIFFVECLALGRENVAPGVGTSSCTAARHTDPAQRAQRSLSVKGLPAPSSPPRVVEPLGWDHLCMPHRRPSAPSITDSASVPEALPPPPPPTVAAVRNATTKRGELASARVPSFSPAPAYTPSPAAESVAKKATSEVRKRPTAAAPVFRAVLKKEPMRGPCQRPFSGRADSRPASKTEVRAQLNSLSTIAMCSFVEEGLGLPMSVAPLEDVPHRARAVTDLGSIPDLRPTPDSSSCDIDLSVGTSAAVPSAAAEILCDDASGATPVRLHEASAIQDQPSFDLRNELTRTTGRRSSGGDSSGTRFCWLAGLTGSGSELGKPLRIALQPQCTTMFAVFAAVTRRLRWDTQKLTATRLFTDDGFEIKSADGVQGGMRLVATTGCVYRPEGLASHFAAVGDPRRDPTATSRVMKPLATRSTTTATNTAFASSATLNSSDFTATLSSTSASPPRTAARAPKLSINTTAPKRVAPPPSMMTKPIHIRVYENGVYDDNIYRTVTVRPTCKTLSALRSIITRELQWRDGKRVCLLFDVSGAEVVELGNLHDGDIVVASAGDRFSIPYPNTAIHREALKLSERLR</sequence>
<dbReference type="PROSITE" id="PS50309">
    <property type="entry name" value="DC"/>
    <property type="match status" value="1"/>
</dbReference>
<feature type="region of interest" description="Disordered" evidence="1">
    <location>
        <begin position="233"/>
        <end position="268"/>
    </location>
</feature>
<dbReference type="InterPro" id="IPR036572">
    <property type="entry name" value="Doublecortin_dom_sf"/>
</dbReference>
<dbReference type="GO" id="GO:0035556">
    <property type="term" value="P:intracellular signal transduction"/>
    <property type="evidence" value="ECO:0007669"/>
    <property type="project" value="InterPro"/>
</dbReference>
<dbReference type="Proteomes" id="UP000674318">
    <property type="component" value="Unassembled WGS sequence"/>
</dbReference>
<dbReference type="Gene3D" id="3.10.20.230">
    <property type="entry name" value="Doublecortin domain"/>
    <property type="match status" value="1"/>
</dbReference>
<name>A0A836L117_9TRYP</name>
<proteinExistence type="predicted"/>
<keyword evidence="4" id="KW-1185">Reference proteome</keyword>
<dbReference type="AlphaFoldDB" id="A0A836L117"/>
<feature type="region of interest" description="Disordered" evidence="1">
    <location>
        <begin position="197"/>
        <end position="216"/>
    </location>
</feature>
<dbReference type="RefSeq" id="XP_067752623.1">
    <property type="nucleotide sequence ID" value="XM_067896466.1"/>
</dbReference>